<dbReference type="PANTHER" id="PTHR30294">
    <property type="entry name" value="MEMBRANE COMPONENT OF ABC TRANSPORTER YHHJ-RELATED"/>
    <property type="match status" value="1"/>
</dbReference>
<proteinExistence type="inferred from homology"/>
<keyword evidence="3" id="KW-0813">Transport</keyword>
<reference evidence="10 11" key="1">
    <citation type="submission" date="2016-10" db="EMBL/GenBank/DDBJ databases">
        <authorList>
            <person name="de Groot N.N."/>
        </authorList>
    </citation>
    <scope>NUCLEOTIDE SEQUENCE [LARGE SCALE GENOMIC DNA]</scope>
    <source>
        <strain evidence="10 11">DSM 6793</strain>
    </source>
</reference>
<keyword evidence="11" id="KW-1185">Reference proteome</keyword>
<dbReference type="Proteomes" id="UP000199514">
    <property type="component" value="Unassembled WGS sequence"/>
</dbReference>
<feature type="transmembrane region" description="Helical" evidence="8">
    <location>
        <begin position="262"/>
        <end position="282"/>
    </location>
</feature>
<dbReference type="OrthoDB" id="9808686at2"/>
<organism evidence="10 11">
    <name type="scientific">Flexibacter flexilis DSM 6793</name>
    <dbReference type="NCBI Taxonomy" id="927664"/>
    <lineage>
        <taxon>Bacteria</taxon>
        <taxon>Pseudomonadati</taxon>
        <taxon>Bacteroidota</taxon>
        <taxon>Cytophagia</taxon>
        <taxon>Cytophagales</taxon>
        <taxon>Flexibacteraceae</taxon>
        <taxon>Flexibacter</taxon>
    </lineage>
</organism>
<evidence type="ECO:0000256" key="1">
    <source>
        <dbReference type="ARBA" id="ARBA00004651"/>
    </source>
</evidence>
<dbReference type="Pfam" id="PF12698">
    <property type="entry name" value="ABC2_membrane_3"/>
    <property type="match status" value="1"/>
</dbReference>
<feature type="transmembrane region" description="Helical" evidence="8">
    <location>
        <begin position="353"/>
        <end position="371"/>
    </location>
</feature>
<dbReference type="STRING" id="927664.SAMN05421780_10532"/>
<comment type="similarity">
    <text evidence="2">Belongs to the ABC-2 integral membrane protein family.</text>
</comment>
<keyword evidence="7 8" id="KW-0472">Membrane</keyword>
<dbReference type="GO" id="GO:0140359">
    <property type="term" value="F:ABC-type transporter activity"/>
    <property type="evidence" value="ECO:0007669"/>
    <property type="project" value="InterPro"/>
</dbReference>
<dbReference type="PANTHER" id="PTHR30294:SF29">
    <property type="entry name" value="MULTIDRUG ABC TRANSPORTER PERMEASE YBHS-RELATED"/>
    <property type="match status" value="1"/>
</dbReference>
<feature type="transmembrane region" description="Helical" evidence="8">
    <location>
        <begin position="182"/>
        <end position="205"/>
    </location>
</feature>
<feature type="transmembrane region" description="Helical" evidence="8">
    <location>
        <begin position="232"/>
        <end position="256"/>
    </location>
</feature>
<dbReference type="InterPro" id="IPR047817">
    <property type="entry name" value="ABC2_TM_bact-type"/>
</dbReference>
<keyword evidence="4" id="KW-1003">Cell membrane</keyword>
<evidence type="ECO:0000259" key="9">
    <source>
        <dbReference type="PROSITE" id="PS51012"/>
    </source>
</evidence>
<comment type="subcellular location">
    <subcellularLocation>
        <location evidence="1">Cell membrane</location>
        <topology evidence="1">Multi-pass membrane protein</topology>
    </subcellularLocation>
</comment>
<name>A0A1I1IN28_9BACT</name>
<evidence type="ECO:0000256" key="8">
    <source>
        <dbReference type="SAM" id="Phobius"/>
    </source>
</evidence>
<evidence type="ECO:0000256" key="3">
    <source>
        <dbReference type="ARBA" id="ARBA00022448"/>
    </source>
</evidence>
<evidence type="ECO:0000256" key="5">
    <source>
        <dbReference type="ARBA" id="ARBA00022692"/>
    </source>
</evidence>
<evidence type="ECO:0000256" key="4">
    <source>
        <dbReference type="ARBA" id="ARBA00022475"/>
    </source>
</evidence>
<dbReference type="AlphaFoldDB" id="A0A1I1IN28"/>
<evidence type="ECO:0000313" key="11">
    <source>
        <dbReference type="Proteomes" id="UP000199514"/>
    </source>
</evidence>
<dbReference type="InterPro" id="IPR051449">
    <property type="entry name" value="ABC-2_transporter_component"/>
</dbReference>
<keyword evidence="5 8" id="KW-0812">Transmembrane</keyword>
<dbReference type="RefSeq" id="WP_091511415.1">
    <property type="nucleotide sequence ID" value="NZ_FOLE01000005.1"/>
</dbReference>
<dbReference type="InterPro" id="IPR013525">
    <property type="entry name" value="ABC2_TM"/>
</dbReference>
<dbReference type="GO" id="GO:0005886">
    <property type="term" value="C:plasma membrane"/>
    <property type="evidence" value="ECO:0007669"/>
    <property type="project" value="UniProtKB-SubCell"/>
</dbReference>
<feature type="transmembrane region" description="Helical" evidence="8">
    <location>
        <begin position="294"/>
        <end position="313"/>
    </location>
</feature>
<keyword evidence="6 8" id="KW-1133">Transmembrane helix</keyword>
<dbReference type="PROSITE" id="PS51012">
    <property type="entry name" value="ABC_TM2"/>
    <property type="match status" value="1"/>
</dbReference>
<gene>
    <name evidence="10" type="ORF">SAMN05421780_10532</name>
</gene>
<evidence type="ECO:0000313" key="10">
    <source>
        <dbReference type="EMBL" id="SFC37699.1"/>
    </source>
</evidence>
<accession>A0A1I1IN28</accession>
<feature type="transmembrane region" description="Helical" evidence="8">
    <location>
        <begin position="21"/>
        <end position="40"/>
    </location>
</feature>
<feature type="domain" description="ABC transmembrane type-2" evidence="9">
    <location>
        <begin position="149"/>
        <end position="374"/>
    </location>
</feature>
<evidence type="ECO:0000256" key="6">
    <source>
        <dbReference type="ARBA" id="ARBA00022989"/>
    </source>
</evidence>
<dbReference type="EMBL" id="FOLE01000005">
    <property type="protein sequence ID" value="SFC37699.1"/>
    <property type="molecule type" value="Genomic_DNA"/>
</dbReference>
<evidence type="ECO:0000256" key="7">
    <source>
        <dbReference type="ARBA" id="ARBA00023136"/>
    </source>
</evidence>
<sequence length="375" mass="42074">MSVLFFLLQKEFRQIFRDKTIIAMMLAVPTMQLIIMPLAMNFDVKNINLVVVDNDHSSYSHELTGKLAATAGYFRLVAQKNSYAEALELIERDEADVVLQIPQGFEKNLQREGKQEIAVFANGINSMKSALGTAYLTVVLGNFNQNLRNISAQNSSSVLPKPAQIEVIYSHWFNPLAEYKYYIVPGILVLLLTMIGGFISALNIVREKEIGTMEQINVTPIRKWEFILGKLIPFWVVGMVVFTVGLTVSYVVYGIVPLGSLGLLYGFAAVYLVALLGFGLLISTYSDSQLQAMFLALFFVMIFMLMGGLFTSVDSMPTWAMIISKLTPITHFIKVVRMIVLKGSTFADVQAEFWYEVAFAVVLNTWAIRNYKKTT</sequence>
<evidence type="ECO:0000256" key="2">
    <source>
        <dbReference type="ARBA" id="ARBA00007783"/>
    </source>
</evidence>
<dbReference type="Gene3D" id="3.40.1710.10">
    <property type="entry name" value="abc type-2 transporter like domain"/>
    <property type="match status" value="1"/>
</dbReference>
<protein>
    <submittedName>
        <fullName evidence="10">ABC-2 type transport system permease protein</fullName>
    </submittedName>
</protein>